<evidence type="ECO:0000313" key="1">
    <source>
        <dbReference type="EMBL" id="KAJ4499718.1"/>
    </source>
</evidence>
<organism evidence="1 2">
    <name type="scientific">Lentinula lateritia</name>
    <dbReference type="NCBI Taxonomy" id="40482"/>
    <lineage>
        <taxon>Eukaryota</taxon>
        <taxon>Fungi</taxon>
        <taxon>Dikarya</taxon>
        <taxon>Basidiomycota</taxon>
        <taxon>Agaricomycotina</taxon>
        <taxon>Agaricomycetes</taxon>
        <taxon>Agaricomycetidae</taxon>
        <taxon>Agaricales</taxon>
        <taxon>Marasmiineae</taxon>
        <taxon>Omphalotaceae</taxon>
        <taxon>Lentinula</taxon>
    </lineage>
</organism>
<dbReference type="EMBL" id="JANVFT010000009">
    <property type="protein sequence ID" value="KAJ4499718.1"/>
    <property type="molecule type" value="Genomic_DNA"/>
</dbReference>
<sequence length="257" mass="28518">MVTGGGTYDDGQPIYLANLSAMEFEMVLAWLEHACKMAALFLFSVTSSTHSSTTVCPFSHDAVITAVGYQPPGELRPPNEYNSKDNPQPGDTPSQRFLALSSCGCTYHYIPRKHSGLVIGAQCKPSHYSTVKNHDDGSISPAAECSAEHHSTRCFQIWAAVWWGKVARKILHPDPKDRYPLSKLGVYLRSLTFDGMPPQCVLNFIHRVESSGSLEVENAIIDKATSSVKAYLCTLHMNADEFNFTEDEEWDDTAYNF</sequence>
<reference evidence="1" key="1">
    <citation type="submission" date="2022-08" db="EMBL/GenBank/DDBJ databases">
        <title>A Global Phylogenomic Analysis of the Shiitake Genus Lentinula.</title>
        <authorList>
            <consortium name="DOE Joint Genome Institute"/>
            <person name="Sierra-Patev S."/>
            <person name="Min B."/>
            <person name="Naranjo-Ortiz M."/>
            <person name="Looney B."/>
            <person name="Konkel Z."/>
            <person name="Slot J.C."/>
            <person name="Sakamoto Y."/>
            <person name="Steenwyk J.L."/>
            <person name="Rokas A."/>
            <person name="Carro J."/>
            <person name="Camarero S."/>
            <person name="Ferreira P."/>
            <person name="Molpeceres G."/>
            <person name="Ruiz-Duenas F.J."/>
            <person name="Serrano A."/>
            <person name="Henrissat B."/>
            <person name="Drula E."/>
            <person name="Hughes K.W."/>
            <person name="Mata J.L."/>
            <person name="Ishikawa N.K."/>
            <person name="Vargas-Isla R."/>
            <person name="Ushijima S."/>
            <person name="Smith C.A."/>
            <person name="Ahrendt S."/>
            <person name="Andreopoulos W."/>
            <person name="He G."/>
            <person name="Labutti K."/>
            <person name="Lipzen A."/>
            <person name="Ng V."/>
            <person name="Riley R."/>
            <person name="Sandor L."/>
            <person name="Barry K."/>
            <person name="Martinez A.T."/>
            <person name="Xiao Y."/>
            <person name="Gibbons J.G."/>
            <person name="Terashima K."/>
            <person name="Grigoriev I.V."/>
            <person name="Hibbett D.S."/>
        </authorList>
    </citation>
    <scope>NUCLEOTIDE SEQUENCE</scope>
    <source>
        <strain evidence="1">RHP3577 ss4</strain>
    </source>
</reference>
<accession>A0ABQ8VTK3</accession>
<keyword evidence="2" id="KW-1185">Reference proteome</keyword>
<evidence type="ECO:0000313" key="2">
    <source>
        <dbReference type="Proteomes" id="UP001150217"/>
    </source>
</evidence>
<protein>
    <submittedName>
        <fullName evidence="1">Uncharacterized protein</fullName>
    </submittedName>
</protein>
<proteinExistence type="predicted"/>
<gene>
    <name evidence="1" type="ORF">C8R41DRAFT_914992</name>
</gene>
<comment type="caution">
    <text evidence="1">The sequence shown here is derived from an EMBL/GenBank/DDBJ whole genome shotgun (WGS) entry which is preliminary data.</text>
</comment>
<dbReference type="Proteomes" id="UP001150217">
    <property type="component" value="Unassembled WGS sequence"/>
</dbReference>
<name>A0ABQ8VTK3_9AGAR</name>